<keyword evidence="5" id="KW-0560">Oxidoreductase</keyword>
<accession>A0A9P4MIW0</accession>
<dbReference type="FunFam" id="3.40.109.10:FF:000001">
    <property type="entry name" value="Nitroreductase family"/>
    <property type="match status" value="1"/>
</dbReference>
<evidence type="ECO:0000256" key="3">
    <source>
        <dbReference type="ARBA" id="ARBA00007118"/>
    </source>
</evidence>
<sequence>MSASTTSLLDATAQRRTIYALTKSSPVPDSTLLSHVRHAARHVPSSFDSQTTRLVVLLGAEHDRFWDFVWAALQPHVSSDPEKEKASKARIDGFRGARGSVLFFESTTARQTAERKFAQYADKLPAWGEQTSAMHQYLLWTAFEAEGLGCNLQHYNPLIDDKVKSQYNLDDDWVLKAQLVFGGLPEGKSREELLKPKDLGHREEYVKVFGA</sequence>
<evidence type="ECO:0000313" key="9">
    <source>
        <dbReference type="Proteomes" id="UP000799439"/>
    </source>
</evidence>
<dbReference type="Pfam" id="PF00881">
    <property type="entry name" value="Nitroreductase"/>
    <property type="match status" value="1"/>
</dbReference>
<organism evidence="8 9">
    <name type="scientific">Myriangium duriaei CBS 260.36</name>
    <dbReference type="NCBI Taxonomy" id="1168546"/>
    <lineage>
        <taxon>Eukaryota</taxon>
        <taxon>Fungi</taxon>
        <taxon>Dikarya</taxon>
        <taxon>Ascomycota</taxon>
        <taxon>Pezizomycotina</taxon>
        <taxon>Dothideomycetes</taxon>
        <taxon>Dothideomycetidae</taxon>
        <taxon>Myriangiales</taxon>
        <taxon>Myriangiaceae</taxon>
        <taxon>Myriangium</taxon>
    </lineage>
</organism>
<evidence type="ECO:0000256" key="4">
    <source>
        <dbReference type="ARBA" id="ARBA00022490"/>
    </source>
</evidence>
<dbReference type="Gene3D" id="3.40.109.10">
    <property type="entry name" value="NADH Oxidase"/>
    <property type="match status" value="1"/>
</dbReference>
<comment type="similarity">
    <text evidence="3">Belongs to the nitroreductase family.</text>
</comment>
<dbReference type="PANTHER" id="PTHR43035">
    <property type="entry name" value="FATTY ACID REPRESSION MUTANT PROTEIN 2-RELATED"/>
    <property type="match status" value="1"/>
</dbReference>
<evidence type="ECO:0000256" key="1">
    <source>
        <dbReference type="ARBA" id="ARBA00004123"/>
    </source>
</evidence>
<dbReference type="Proteomes" id="UP000799439">
    <property type="component" value="Unassembled WGS sequence"/>
</dbReference>
<keyword evidence="6" id="KW-0539">Nucleus</keyword>
<comment type="subcellular location">
    <subcellularLocation>
        <location evidence="2">Cytoplasm</location>
    </subcellularLocation>
    <subcellularLocation>
        <location evidence="1">Nucleus</location>
    </subcellularLocation>
</comment>
<dbReference type="GO" id="GO:0005737">
    <property type="term" value="C:cytoplasm"/>
    <property type="evidence" value="ECO:0007669"/>
    <property type="project" value="UniProtKB-SubCell"/>
</dbReference>
<dbReference type="InterPro" id="IPR033877">
    <property type="entry name" value="Frm2/Hbn1"/>
</dbReference>
<dbReference type="OrthoDB" id="2138173at2759"/>
<comment type="caution">
    <text evidence="8">The sequence shown here is derived from an EMBL/GenBank/DDBJ whole genome shotgun (WGS) entry which is preliminary data.</text>
</comment>
<protein>
    <submittedName>
        <fullName evidence="8">Nitroreductase</fullName>
    </submittedName>
</protein>
<evidence type="ECO:0000256" key="5">
    <source>
        <dbReference type="ARBA" id="ARBA00023002"/>
    </source>
</evidence>
<dbReference type="PANTHER" id="PTHR43035:SF1">
    <property type="entry name" value="FATTY ACID REPRESSION MUTANT PROTEIN 2-RELATED"/>
    <property type="match status" value="1"/>
</dbReference>
<keyword evidence="9" id="KW-1185">Reference proteome</keyword>
<name>A0A9P4MIW0_9PEZI</name>
<dbReference type="SUPFAM" id="SSF55469">
    <property type="entry name" value="FMN-dependent nitroreductase-like"/>
    <property type="match status" value="1"/>
</dbReference>
<dbReference type="EMBL" id="ML996083">
    <property type="protein sequence ID" value="KAF2154707.1"/>
    <property type="molecule type" value="Genomic_DNA"/>
</dbReference>
<evidence type="ECO:0000256" key="6">
    <source>
        <dbReference type="ARBA" id="ARBA00023242"/>
    </source>
</evidence>
<proteinExistence type="inferred from homology"/>
<evidence type="ECO:0000259" key="7">
    <source>
        <dbReference type="Pfam" id="PF00881"/>
    </source>
</evidence>
<dbReference type="AlphaFoldDB" id="A0A9P4MIW0"/>
<dbReference type="CDD" id="cd02140">
    <property type="entry name" value="Frm2-like"/>
    <property type="match status" value="1"/>
</dbReference>
<reference evidence="8" key="1">
    <citation type="journal article" date="2020" name="Stud. Mycol.">
        <title>101 Dothideomycetes genomes: a test case for predicting lifestyles and emergence of pathogens.</title>
        <authorList>
            <person name="Haridas S."/>
            <person name="Albert R."/>
            <person name="Binder M."/>
            <person name="Bloem J."/>
            <person name="Labutti K."/>
            <person name="Salamov A."/>
            <person name="Andreopoulos B."/>
            <person name="Baker S."/>
            <person name="Barry K."/>
            <person name="Bills G."/>
            <person name="Bluhm B."/>
            <person name="Cannon C."/>
            <person name="Castanera R."/>
            <person name="Culley D."/>
            <person name="Daum C."/>
            <person name="Ezra D."/>
            <person name="Gonzalez J."/>
            <person name="Henrissat B."/>
            <person name="Kuo A."/>
            <person name="Liang C."/>
            <person name="Lipzen A."/>
            <person name="Lutzoni F."/>
            <person name="Magnuson J."/>
            <person name="Mondo S."/>
            <person name="Nolan M."/>
            <person name="Ohm R."/>
            <person name="Pangilinan J."/>
            <person name="Park H.-J."/>
            <person name="Ramirez L."/>
            <person name="Alfaro M."/>
            <person name="Sun H."/>
            <person name="Tritt A."/>
            <person name="Yoshinaga Y."/>
            <person name="Zwiers L.-H."/>
            <person name="Turgeon B."/>
            <person name="Goodwin S."/>
            <person name="Spatafora J."/>
            <person name="Crous P."/>
            <person name="Grigoriev I."/>
        </authorList>
    </citation>
    <scope>NUCLEOTIDE SEQUENCE</scope>
    <source>
        <strain evidence="8">CBS 260.36</strain>
    </source>
</reference>
<gene>
    <name evidence="8" type="ORF">K461DRAFT_275864</name>
</gene>
<dbReference type="InterPro" id="IPR029479">
    <property type="entry name" value="Nitroreductase"/>
</dbReference>
<dbReference type="InterPro" id="IPR000415">
    <property type="entry name" value="Nitroreductase-like"/>
</dbReference>
<dbReference type="GO" id="GO:0034599">
    <property type="term" value="P:cellular response to oxidative stress"/>
    <property type="evidence" value="ECO:0007669"/>
    <property type="project" value="InterPro"/>
</dbReference>
<keyword evidence="4" id="KW-0963">Cytoplasm</keyword>
<evidence type="ECO:0000313" key="8">
    <source>
        <dbReference type="EMBL" id="KAF2154707.1"/>
    </source>
</evidence>
<dbReference type="GO" id="GO:0005634">
    <property type="term" value="C:nucleus"/>
    <property type="evidence" value="ECO:0007669"/>
    <property type="project" value="UniProtKB-SubCell"/>
</dbReference>
<dbReference type="GO" id="GO:0016491">
    <property type="term" value="F:oxidoreductase activity"/>
    <property type="evidence" value="ECO:0007669"/>
    <property type="project" value="UniProtKB-KW"/>
</dbReference>
<feature type="domain" description="Nitroreductase" evidence="7">
    <location>
        <begin position="13"/>
        <end position="182"/>
    </location>
</feature>
<evidence type="ECO:0000256" key="2">
    <source>
        <dbReference type="ARBA" id="ARBA00004496"/>
    </source>
</evidence>